<name>A0AAD5ZXH9_9POAL</name>
<dbReference type="CDD" id="cd19510">
    <property type="entry name" value="RecA-like_BCS1"/>
    <property type="match status" value="1"/>
</dbReference>
<evidence type="ECO:0000256" key="2">
    <source>
        <dbReference type="ARBA" id="ARBA00007448"/>
    </source>
</evidence>
<dbReference type="InterPro" id="IPR025753">
    <property type="entry name" value="AAA_N_dom"/>
</dbReference>
<proteinExistence type="inferred from homology"/>
<dbReference type="GO" id="GO:0006950">
    <property type="term" value="P:response to stress"/>
    <property type="evidence" value="ECO:0007669"/>
    <property type="project" value="UniProtKB-ARBA"/>
</dbReference>
<comment type="cofactor">
    <cofactor evidence="1">
        <name>Mg(2+)</name>
        <dbReference type="ChEBI" id="CHEBI:18420"/>
    </cofactor>
</comment>
<dbReference type="InterPro" id="IPR027417">
    <property type="entry name" value="P-loop_NTPase"/>
</dbReference>
<evidence type="ECO:0000256" key="4">
    <source>
        <dbReference type="ARBA" id="ARBA00049360"/>
    </source>
</evidence>
<comment type="caution">
    <text evidence="7">The sequence shown here is derived from an EMBL/GenBank/DDBJ whole genome shotgun (WGS) entry which is preliminary data.</text>
</comment>
<dbReference type="Pfam" id="PF14363">
    <property type="entry name" value="AAA_assoc"/>
    <property type="match status" value="1"/>
</dbReference>
<protein>
    <recommendedName>
        <fullName evidence="6">AAA+ ATPase domain-containing protein</fullName>
    </recommendedName>
</protein>
<dbReference type="Gene3D" id="3.40.50.300">
    <property type="entry name" value="P-loop containing nucleotide triphosphate hydrolases"/>
    <property type="match status" value="1"/>
</dbReference>
<dbReference type="InterPro" id="IPR003593">
    <property type="entry name" value="AAA+_ATPase"/>
</dbReference>
<dbReference type="Pfam" id="PF25568">
    <property type="entry name" value="AAA_lid_At3g28540"/>
    <property type="match status" value="1"/>
</dbReference>
<dbReference type="PANTHER" id="PTHR23070">
    <property type="entry name" value="BCS1 AAA-TYPE ATPASE"/>
    <property type="match status" value="1"/>
</dbReference>
<keyword evidence="3" id="KW-0460">Magnesium</keyword>
<dbReference type="AlphaFoldDB" id="A0AAD5ZXH9"/>
<keyword evidence="8" id="KW-1185">Reference proteome</keyword>
<dbReference type="SMART" id="SM00382">
    <property type="entry name" value="AAA"/>
    <property type="match status" value="1"/>
</dbReference>
<comment type="catalytic activity">
    <reaction evidence="4">
        <text>ATP + H2O = ADP + phosphate + H(+)</text>
        <dbReference type="Rhea" id="RHEA:13065"/>
        <dbReference type="ChEBI" id="CHEBI:15377"/>
        <dbReference type="ChEBI" id="CHEBI:15378"/>
        <dbReference type="ChEBI" id="CHEBI:30616"/>
        <dbReference type="ChEBI" id="CHEBI:43474"/>
        <dbReference type="ChEBI" id="CHEBI:456216"/>
    </reaction>
</comment>
<evidence type="ECO:0000259" key="6">
    <source>
        <dbReference type="SMART" id="SM00382"/>
    </source>
</evidence>
<dbReference type="InterPro" id="IPR003959">
    <property type="entry name" value="ATPase_AAA_core"/>
</dbReference>
<dbReference type="InterPro" id="IPR058017">
    <property type="entry name" value="At3g28540-like_C"/>
</dbReference>
<feature type="domain" description="AAA+ ATPase" evidence="6">
    <location>
        <begin position="253"/>
        <end position="414"/>
    </location>
</feature>
<accession>A0AAD5ZXH9</accession>
<organism evidence="7 8">
    <name type="scientific">Rhynchospora tenuis</name>
    <dbReference type="NCBI Taxonomy" id="198213"/>
    <lineage>
        <taxon>Eukaryota</taxon>
        <taxon>Viridiplantae</taxon>
        <taxon>Streptophyta</taxon>
        <taxon>Embryophyta</taxon>
        <taxon>Tracheophyta</taxon>
        <taxon>Spermatophyta</taxon>
        <taxon>Magnoliopsida</taxon>
        <taxon>Liliopsida</taxon>
        <taxon>Poales</taxon>
        <taxon>Cyperaceae</taxon>
        <taxon>Cyperoideae</taxon>
        <taxon>Rhynchosporeae</taxon>
        <taxon>Rhynchospora</taxon>
    </lineage>
</organism>
<dbReference type="SUPFAM" id="SSF52540">
    <property type="entry name" value="P-loop containing nucleoside triphosphate hydrolases"/>
    <property type="match status" value="1"/>
</dbReference>
<sequence length="537" mass="59856">MALASIHCHLVWVSIFPPPPPAPSPCFDAKTQAKGLLTILQNVLPSQILSLLHSLWQSLQDSLTPYSYFDVPEFLGSASVEPNDLYRHVHLYLHQSVLSSPSLPPRLTVSLQRSNSNLSSTCPSLSLSPNHSLDDTFNGHHLVWTLHADTLQDSLEERRSFSLRLPKRHASTLLPAYLAHVSSSADSLERSSRTRRLHTNSQRGGGAWMSVPFRHPATFDTLALDPSVKSQLLADLSAFADGKEFYHRTGRPWKRGYLLHGPPGTGKSSLIAAMANYLRYDVYDLELTRVTSNSDLRELLIQTSNRSVIVIEDIDCSLELTGDRRNHQLGKVDKNMNKRQRVQSFDDDSEFEDYSRREEGRVTLSGLLNFTDGLWSCCGEEKIIVFTTNYADGIDPALLRAGRMDVHVRLGHCGAHAVRELVERYAGVREHHLLDNTERYIKAGAEMTPAEVGEVLLRNREEPETAVRELVAELQRRAGVGSEEEDEGWEDSGAESSEGSSEKKGKKGKNGSGWEGKVRFLGRLKSLSKSDSGRRGV</sequence>
<dbReference type="GO" id="GO:0016887">
    <property type="term" value="F:ATP hydrolysis activity"/>
    <property type="evidence" value="ECO:0007669"/>
    <property type="project" value="InterPro"/>
</dbReference>
<dbReference type="Proteomes" id="UP001210211">
    <property type="component" value="Unassembled WGS sequence"/>
</dbReference>
<feature type="region of interest" description="Disordered" evidence="5">
    <location>
        <begin position="476"/>
        <end position="517"/>
    </location>
</feature>
<evidence type="ECO:0000313" key="7">
    <source>
        <dbReference type="EMBL" id="KAJ3705886.1"/>
    </source>
</evidence>
<dbReference type="EMBL" id="JAMRDG010000001">
    <property type="protein sequence ID" value="KAJ3705886.1"/>
    <property type="molecule type" value="Genomic_DNA"/>
</dbReference>
<dbReference type="Pfam" id="PF00004">
    <property type="entry name" value="AAA"/>
    <property type="match status" value="1"/>
</dbReference>
<evidence type="ECO:0000313" key="8">
    <source>
        <dbReference type="Proteomes" id="UP001210211"/>
    </source>
</evidence>
<dbReference type="InterPro" id="IPR050747">
    <property type="entry name" value="Mitochondrial_chaperone_BCS1"/>
</dbReference>
<evidence type="ECO:0000256" key="3">
    <source>
        <dbReference type="ARBA" id="ARBA00022842"/>
    </source>
</evidence>
<gene>
    <name evidence="7" type="ORF">LUZ61_009591</name>
</gene>
<evidence type="ECO:0000256" key="5">
    <source>
        <dbReference type="SAM" id="MobiDB-lite"/>
    </source>
</evidence>
<feature type="compositionally biased region" description="Acidic residues" evidence="5">
    <location>
        <begin position="482"/>
        <end position="493"/>
    </location>
</feature>
<comment type="similarity">
    <text evidence="2">Belongs to the AAA ATPase family. BCS1 subfamily.</text>
</comment>
<reference evidence="7 8" key="1">
    <citation type="journal article" date="2022" name="Cell">
        <title>Repeat-based holocentromeres influence genome architecture and karyotype evolution.</title>
        <authorList>
            <person name="Hofstatter P.G."/>
            <person name="Thangavel G."/>
            <person name="Lux T."/>
            <person name="Neumann P."/>
            <person name="Vondrak T."/>
            <person name="Novak P."/>
            <person name="Zhang M."/>
            <person name="Costa L."/>
            <person name="Castellani M."/>
            <person name="Scott A."/>
            <person name="Toegelov H."/>
            <person name="Fuchs J."/>
            <person name="Mata-Sucre Y."/>
            <person name="Dias Y."/>
            <person name="Vanzela A.L.L."/>
            <person name="Huettel B."/>
            <person name="Almeida C.C.S."/>
            <person name="Simkova H."/>
            <person name="Souza G."/>
            <person name="Pedrosa-Harand A."/>
            <person name="Macas J."/>
            <person name="Mayer K.F.X."/>
            <person name="Houben A."/>
            <person name="Marques A."/>
        </authorList>
    </citation>
    <scope>NUCLEOTIDE SEQUENCE [LARGE SCALE GENOMIC DNA]</scope>
    <source>
        <strain evidence="7">RhyTen1mFocal</strain>
    </source>
</reference>
<dbReference type="GO" id="GO:0005524">
    <property type="term" value="F:ATP binding"/>
    <property type="evidence" value="ECO:0007669"/>
    <property type="project" value="InterPro"/>
</dbReference>
<evidence type="ECO:0000256" key="1">
    <source>
        <dbReference type="ARBA" id="ARBA00001946"/>
    </source>
</evidence>